<evidence type="ECO:0000313" key="1">
    <source>
        <dbReference type="EMBL" id="KAI6090049.1"/>
    </source>
</evidence>
<sequence length="361" mass="39755">MLLDVPPRRILNRFFAEPLPPAGSFDGQTVVVTGGTAGIGLVAAIHFAKLGADVIITYRNASRGEAARRKIAESALAAGAKAATVTLMELDMSSYASCVAFVGELKKGCSGGVDVVVLNAGRISPNFETSPEGWEQTIQVNALSTILLALLLLPWMKEERAHRKSPAHLVFTSSRDHLYPNIKQWAVWAKNERILNHLSDEKNWPWFWATSEPNYANSKLLLMYGVQEITKQALGPDGNPEVIVTSYCPGTVRTEIARDIAGYNWLARLIVPIYMAVLGKSLDHGARYCVAAAMRPEHEHGRFAMVWLTEEQYLRKALPNMTSDCAKNIQAMAWKEIISELSAKVPAIKNQNAHCESSIEK</sequence>
<dbReference type="Proteomes" id="UP001497680">
    <property type="component" value="Unassembled WGS sequence"/>
</dbReference>
<evidence type="ECO:0000313" key="2">
    <source>
        <dbReference type="Proteomes" id="UP001497680"/>
    </source>
</evidence>
<name>A0ACC0DBC2_9PEZI</name>
<comment type="caution">
    <text evidence="1">The sequence shown here is derived from an EMBL/GenBank/DDBJ whole genome shotgun (WGS) entry which is preliminary data.</text>
</comment>
<protein>
    <submittedName>
        <fullName evidence="1">Uncharacterized protein</fullName>
    </submittedName>
</protein>
<proteinExistence type="predicted"/>
<keyword evidence="2" id="KW-1185">Reference proteome</keyword>
<gene>
    <name evidence="1" type="ORF">F4821DRAFT_256196</name>
</gene>
<organism evidence="1 2">
    <name type="scientific">Hypoxylon rubiginosum</name>
    <dbReference type="NCBI Taxonomy" id="110542"/>
    <lineage>
        <taxon>Eukaryota</taxon>
        <taxon>Fungi</taxon>
        <taxon>Dikarya</taxon>
        <taxon>Ascomycota</taxon>
        <taxon>Pezizomycotina</taxon>
        <taxon>Sordariomycetes</taxon>
        <taxon>Xylariomycetidae</taxon>
        <taxon>Xylariales</taxon>
        <taxon>Hypoxylaceae</taxon>
        <taxon>Hypoxylon</taxon>
    </lineage>
</organism>
<accession>A0ACC0DBC2</accession>
<reference evidence="1 2" key="1">
    <citation type="journal article" date="2022" name="New Phytol.">
        <title>Ecological generalism drives hyperdiversity of secondary metabolite gene clusters in xylarialean endophytes.</title>
        <authorList>
            <person name="Franco M.E.E."/>
            <person name="Wisecaver J.H."/>
            <person name="Arnold A.E."/>
            <person name="Ju Y.M."/>
            <person name="Slot J.C."/>
            <person name="Ahrendt S."/>
            <person name="Moore L.P."/>
            <person name="Eastman K.E."/>
            <person name="Scott K."/>
            <person name="Konkel Z."/>
            <person name="Mondo S.J."/>
            <person name="Kuo A."/>
            <person name="Hayes R.D."/>
            <person name="Haridas S."/>
            <person name="Andreopoulos B."/>
            <person name="Riley R."/>
            <person name="LaButti K."/>
            <person name="Pangilinan J."/>
            <person name="Lipzen A."/>
            <person name="Amirebrahimi M."/>
            <person name="Yan J."/>
            <person name="Adam C."/>
            <person name="Keymanesh K."/>
            <person name="Ng V."/>
            <person name="Louie K."/>
            <person name="Northen T."/>
            <person name="Drula E."/>
            <person name="Henrissat B."/>
            <person name="Hsieh H.M."/>
            <person name="Youens-Clark K."/>
            <person name="Lutzoni F."/>
            <person name="Miadlikowska J."/>
            <person name="Eastwood D.C."/>
            <person name="Hamelin R.C."/>
            <person name="Grigoriev I.V."/>
            <person name="U'Ren J.M."/>
        </authorList>
    </citation>
    <scope>NUCLEOTIDE SEQUENCE [LARGE SCALE GENOMIC DNA]</scope>
    <source>
        <strain evidence="1 2">ER1909</strain>
    </source>
</reference>
<dbReference type="EMBL" id="MU394292">
    <property type="protein sequence ID" value="KAI6090049.1"/>
    <property type="molecule type" value="Genomic_DNA"/>
</dbReference>